<dbReference type="Pfam" id="PF07746">
    <property type="entry name" value="LigA"/>
    <property type="match status" value="1"/>
</dbReference>
<sequence length="96" mass="10849">MKGYLVNKFCRRVLHDKSFRELVLRDPSTAISSMPLSPSERDALLNGDVAALYHEGASAFLLLILCRFEVLGLTLPVFNGRMRAILPDQPRSFQEK</sequence>
<accession>A0A4Q0Q8A0</accession>
<proteinExistence type="predicted"/>
<dbReference type="Proteomes" id="UP000290174">
    <property type="component" value="Unassembled WGS sequence"/>
</dbReference>
<dbReference type="Gene3D" id="1.10.700.10">
    <property type="entry name" value="Dioxygenase LigAB, LigA subunit"/>
    <property type="match status" value="1"/>
</dbReference>
<protein>
    <recommendedName>
        <fullName evidence="1">Extradiol ring-cleavage dioxygenase LigAB LigA subunit domain-containing protein</fullName>
    </recommendedName>
</protein>
<gene>
    <name evidence="2" type="ORF">EAS61_37370</name>
</gene>
<dbReference type="EMBL" id="RKMK01000063">
    <property type="protein sequence ID" value="RXG85040.1"/>
    <property type="molecule type" value="Genomic_DNA"/>
</dbReference>
<comment type="caution">
    <text evidence="2">The sequence shown here is derived from an EMBL/GenBank/DDBJ whole genome shotgun (WGS) entry which is preliminary data.</text>
</comment>
<dbReference type="RefSeq" id="WP_128932616.1">
    <property type="nucleotide sequence ID" value="NZ_CP022221.1"/>
</dbReference>
<dbReference type="InterPro" id="IPR036622">
    <property type="entry name" value="LigA_sf"/>
</dbReference>
<feature type="domain" description="Extradiol ring-cleavage dioxygenase LigAB LigA subunit" evidence="1">
    <location>
        <begin position="7"/>
        <end position="77"/>
    </location>
</feature>
<dbReference type="AlphaFoldDB" id="A0A4Q0Q8A0"/>
<name>A0A4Q0Q8A0_9BRAD</name>
<reference evidence="2 3" key="1">
    <citation type="submission" date="2018-11" db="EMBL/GenBank/DDBJ databases">
        <title>Bradyrhizobium sp. nov., isolated from effective nodules of peanut in China.</title>
        <authorList>
            <person name="Li Y."/>
        </authorList>
    </citation>
    <scope>NUCLEOTIDE SEQUENCE [LARGE SCALE GENOMIC DNA]</scope>
    <source>
        <strain evidence="2 3">CCBAU 51770</strain>
    </source>
</reference>
<evidence type="ECO:0000259" key="1">
    <source>
        <dbReference type="Pfam" id="PF07746"/>
    </source>
</evidence>
<dbReference type="SUPFAM" id="SSF48076">
    <property type="entry name" value="LigA subunit of an aromatic-ring-opening dioxygenase LigAB"/>
    <property type="match status" value="1"/>
</dbReference>
<organism evidence="2 3">
    <name type="scientific">Bradyrhizobium zhanjiangense</name>
    <dbReference type="NCBI Taxonomy" id="1325107"/>
    <lineage>
        <taxon>Bacteria</taxon>
        <taxon>Pseudomonadati</taxon>
        <taxon>Pseudomonadota</taxon>
        <taxon>Alphaproteobacteria</taxon>
        <taxon>Hyphomicrobiales</taxon>
        <taxon>Nitrobacteraceae</taxon>
        <taxon>Bradyrhizobium</taxon>
    </lineage>
</organism>
<dbReference type="InterPro" id="IPR011986">
    <property type="entry name" value="Xdiol_dOase_LigA"/>
</dbReference>
<evidence type="ECO:0000313" key="2">
    <source>
        <dbReference type="EMBL" id="RXG85040.1"/>
    </source>
</evidence>
<evidence type="ECO:0000313" key="3">
    <source>
        <dbReference type="Proteomes" id="UP000290174"/>
    </source>
</evidence>